<feature type="domain" description="2EXR" evidence="2">
    <location>
        <begin position="13"/>
        <end position="73"/>
    </location>
</feature>
<dbReference type="AlphaFoldDB" id="A0A136J046"/>
<evidence type="ECO:0000313" key="3">
    <source>
        <dbReference type="EMBL" id="KXJ90503.1"/>
    </source>
</evidence>
<evidence type="ECO:0000259" key="2">
    <source>
        <dbReference type="Pfam" id="PF20150"/>
    </source>
</evidence>
<dbReference type="InterPro" id="IPR045518">
    <property type="entry name" value="2EXR"/>
</dbReference>
<sequence>MMPQREARRGAQFHGFRSLPPELRIMIYKLLLVKDRFIVMDERPGSLSPRFNNRITAGLLLGVSKDIQDEAEACFFKNNEFLLPAELWRAPDVFSLRRTVTTRQKQQFSEFRRMSINITRDSMPTDIPPNKNTSSGHAEMDQYIPQLM</sequence>
<proteinExistence type="predicted"/>
<dbReference type="OrthoDB" id="62952at2759"/>
<evidence type="ECO:0000313" key="4">
    <source>
        <dbReference type="Proteomes" id="UP000070501"/>
    </source>
</evidence>
<dbReference type="EMBL" id="KQ964252">
    <property type="protein sequence ID" value="KXJ90503.1"/>
    <property type="molecule type" value="Genomic_DNA"/>
</dbReference>
<feature type="region of interest" description="Disordered" evidence="1">
    <location>
        <begin position="120"/>
        <end position="140"/>
    </location>
</feature>
<gene>
    <name evidence="3" type="ORF">Micbo1qcDRAFT_176290</name>
</gene>
<name>A0A136J046_9PEZI</name>
<organism evidence="3 4">
    <name type="scientific">Microdochium bolleyi</name>
    <dbReference type="NCBI Taxonomy" id="196109"/>
    <lineage>
        <taxon>Eukaryota</taxon>
        <taxon>Fungi</taxon>
        <taxon>Dikarya</taxon>
        <taxon>Ascomycota</taxon>
        <taxon>Pezizomycotina</taxon>
        <taxon>Sordariomycetes</taxon>
        <taxon>Xylariomycetidae</taxon>
        <taxon>Xylariales</taxon>
        <taxon>Microdochiaceae</taxon>
        <taxon>Microdochium</taxon>
    </lineage>
</organism>
<keyword evidence="4" id="KW-1185">Reference proteome</keyword>
<dbReference type="Pfam" id="PF20150">
    <property type="entry name" value="2EXR"/>
    <property type="match status" value="1"/>
</dbReference>
<accession>A0A136J046</accession>
<dbReference type="Proteomes" id="UP000070501">
    <property type="component" value="Unassembled WGS sequence"/>
</dbReference>
<protein>
    <recommendedName>
        <fullName evidence="2">2EXR domain-containing protein</fullName>
    </recommendedName>
</protein>
<evidence type="ECO:0000256" key="1">
    <source>
        <dbReference type="SAM" id="MobiDB-lite"/>
    </source>
</evidence>
<reference evidence="4" key="1">
    <citation type="submission" date="2016-02" db="EMBL/GenBank/DDBJ databases">
        <title>Draft genome sequence of Microdochium bolleyi, a fungal endophyte of beachgrass.</title>
        <authorList>
            <consortium name="DOE Joint Genome Institute"/>
            <person name="David A.S."/>
            <person name="May G."/>
            <person name="Haridas S."/>
            <person name="Lim J."/>
            <person name="Wang M."/>
            <person name="Labutti K."/>
            <person name="Lipzen A."/>
            <person name="Barry K."/>
            <person name="Grigoriev I.V."/>
        </authorList>
    </citation>
    <scope>NUCLEOTIDE SEQUENCE [LARGE SCALE GENOMIC DNA]</scope>
    <source>
        <strain evidence="4">J235TASD1</strain>
    </source>
</reference>
<dbReference type="InParanoid" id="A0A136J046"/>